<protein>
    <submittedName>
        <fullName evidence="2">Uncharacterized protein</fullName>
    </submittedName>
</protein>
<name>A0A5N5JP03_9ROSI</name>
<evidence type="ECO:0000313" key="3">
    <source>
        <dbReference type="Proteomes" id="UP000326939"/>
    </source>
</evidence>
<dbReference type="InterPro" id="IPR032675">
    <property type="entry name" value="LRR_dom_sf"/>
</dbReference>
<dbReference type="GO" id="GO:0006952">
    <property type="term" value="P:defense response"/>
    <property type="evidence" value="ECO:0007669"/>
    <property type="project" value="UniProtKB-KW"/>
</dbReference>
<dbReference type="PANTHER" id="PTHR36766:SF40">
    <property type="entry name" value="DISEASE RESISTANCE PROTEIN RGA3"/>
    <property type="match status" value="1"/>
</dbReference>
<proteinExistence type="predicted"/>
<evidence type="ECO:0000256" key="1">
    <source>
        <dbReference type="ARBA" id="ARBA00022821"/>
    </source>
</evidence>
<dbReference type="PANTHER" id="PTHR36766">
    <property type="entry name" value="PLANT BROAD-SPECTRUM MILDEW RESISTANCE PROTEIN RPW8"/>
    <property type="match status" value="1"/>
</dbReference>
<accession>A0A5N5JP03</accession>
<comment type="caution">
    <text evidence="2">The sequence shown here is derived from an EMBL/GenBank/DDBJ whole genome shotgun (WGS) entry which is preliminary data.</text>
</comment>
<organism evidence="2 3">
    <name type="scientific">Salix brachista</name>
    <dbReference type="NCBI Taxonomy" id="2182728"/>
    <lineage>
        <taxon>Eukaryota</taxon>
        <taxon>Viridiplantae</taxon>
        <taxon>Streptophyta</taxon>
        <taxon>Embryophyta</taxon>
        <taxon>Tracheophyta</taxon>
        <taxon>Spermatophyta</taxon>
        <taxon>Magnoliopsida</taxon>
        <taxon>eudicotyledons</taxon>
        <taxon>Gunneridae</taxon>
        <taxon>Pentapetalae</taxon>
        <taxon>rosids</taxon>
        <taxon>fabids</taxon>
        <taxon>Malpighiales</taxon>
        <taxon>Salicaceae</taxon>
        <taxon>Saliceae</taxon>
        <taxon>Salix</taxon>
    </lineage>
</organism>
<dbReference type="EMBL" id="VDCV01000017">
    <property type="protein sequence ID" value="KAB5516857.1"/>
    <property type="molecule type" value="Genomic_DNA"/>
</dbReference>
<dbReference type="GO" id="GO:0043531">
    <property type="term" value="F:ADP binding"/>
    <property type="evidence" value="ECO:0007669"/>
    <property type="project" value="InterPro"/>
</dbReference>
<dbReference type="Gene3D" id="3.80.10.10">
    <property type="entry name" value="Ribonuclease Inhibitor"/>
    <property type="match status" value="1"/>
</dbReference>
<dbReference type="Proteomes" id="UP000326939">
    <property type="component" value="Chromosome 17"/>
</dbReference>
<keyword evidence="1" id="KW-0611">Plant defense</keyword>
<keyword evidence="3" id="KW-1185">Reference proteome</keyword>
<sequence length="1203" mass="134670">MKSTVSPAVCKQTKLDAVTHSNPKPTQAEGKANIHDRELQVALHFCRNYSSILSVMIDEFQSDAKQAIMDRLLSDDAKMKGLESGARGSKIGVTTRNKNIMTALQNVSPYQLQRMSVEDCWSLFSERDAKQAIMDRLLSDDAKMKGLESGARGSKIGVTTRNKNIMTALQNVSPYQLQRMSVEDCWSLFSEYAFSGENCNARSLRDAKQAIMDRLLSDDAKMKGLESGARGSKIGVTTRNKNIMTVLQNVSPYQLQRMSVEDCWSLFPERDAKQAIMDRLLSDDAKMKGLESGARGIRSGRDAKQAIMDRLLSDDAKMKGLESGARGSKIGVTTRNKNIMTALQNVSPYQLQRMSVEDCWSLFSEYAFSGENCNARSLRDAKQAIMDRLLSDDAKMKGLESGARGSKIGVTTRNKNIMTALQNVSPYQLQRMSVEDYWSLFSEYAFSGENCNARSLRDAKQAIMDRLLSDDAKMKDLESGARGSKIGVTTRNKNIMTALQNVSPYQLQRMSVEDCWSLFSERDAKQAIMDRLLSDDAKMKGLESGARGSKIGVTTRNKNIMTALQNVSPYQLQRMSVEDCWSLFSEYAFSGENCNARSLRDAKQAIMDRLLSDDAKMKGLESGARGSKIGVTTRNKNIMTALQNVSPYQLQRMSVEDCWSLFSEYAFSGENCNARSLRDAKQAIMDRLLSDDAKMKGLESGARGSKIGVTTRNKNIMTALQNVSPYQLQRMSVEDCWSLFSEYAFSGENCNARSLRDAKQAIMDRLLSDDAKMKGLESGARGSKIGVTTRNKNIMTALQNVSPYQLQRMSVEDCWSLFSEYAFSGENCNARSLRDAKQAIMDRLLSDDAKMKGLESGARGSKIGVTTRNKNIMTALQNVSPYQLQRMSVEDYWSLFSEYAFSGENCNARSLLDDDDNGLRDISWRTRDVSFAVTRYEGLKSVRGINEVQNLLTFMSMSLRGWSNGGFNSENRIARHATTDRHTEKAPIVDYFFVDASDSNLGCKRNLNALSLVWSADTEVKLVKLSFGYSLKLFSFQALHSLSKEMGKLGCDSTTLLSIDIVGVTIKWLPLMLFPRLKQLSIWTCLNLESLCVQEEPCSNFESTSSSLICQSPHLEKLSLHNCPKLKSFHCFLPSLVNLKIYHYDGIKSFPRVGLSPKLESLKIQGCNKLLTSRKQWNLQRFPSLSRFCFGAPTLNPHLSWNP</sequence>
<reference evidence="3" key="1">
    <citation type="journal article" date="2019" name="Gigascience">
        <title>De novo genome assembly of the endangered Acer yangbiense, a plant species with extremely small populations endemic to Yunnan Province, China.</title>
        <authorList>
            <person name="Yang J."/>
            <person name="Wariss H.M."/>
            <person name="Tao L."/>
            <person name="Zhang R."/>
            <person name="Yun Q."/>
            <person name="Hollingsworth P."/>
            <person name="Dao Z."/>
            <person name="Luo G."/>
            <person name="Guo H."/>
            <person name="Ma Y."/>
            <person name="Sun W."/>
        </authorList>
    </citation>
    <scope>NUCLEOTIDE SEQUENCE [LARGE SCALE GENOMIC DNA]</scope>
    <source>
        <strain evidence="3">cv. br00</strain>
    </source>
</reference>
<dbReference type="SUPFAM" id="SSF52058">
    <property type="entry name" value="L domain-like"/>
    <property type="match status" value="1"/>
</dbReference>
<dbReference type="AlphaFoldDB" id="A0A5N5JP03"/>
<evidence type="ECO:0000313" key="2">
    <source>
        <dbReference type="EMBL" id="KAB5516857.1"/>
    </source>
</evidence>
<gene>
    <name evidence="2" type="ORF">DKX38_027505</name>
</gene>